<dbReference type="EMBL" id="BARS01014634">
    <property type="protein sequence ID" value="GAF95431.1"/>
    <property type="molecule type" value="Genomic_DNA"/>
</dbReference>
<accession>X0U7W6</accession>
<gene>
    <name evidence="1" type="ORF">S01H1_24504</name>
</gene>
<reference evidence="1" key="1">
    <citation type="journal article" date="2014" name="Front. Microbiol.">
        <title>High frequency of phylogenetically diverse reductive dehalogenase-homologous genes in deep subseafloor sedimentary metagenomes.</title>
        <authorList>
            <person name="Kawai M."/>
            <person name="Futagami T."/>
            <person name="Toyoda A."/>
            <person name="Takaki Y."/>
            <person name="Nishi S."/>
            <person name="Hori S."/>
            <person name="Arai W."/>
            <person name="Tsubouchi T."/>
            <person name="Morono Y."/>
            <person name="Uchiyama I."/>
            <person name="Ito T."/>
            <person name="Fujiyama A."/>
            <person name="Inagaki F."/>
            <person name="Takami H."/>
        </authorList>
    </citation>
    <scope>NUCLEOTIDE SEQUENCE</scope>
    <source>
        <strain evidence="1">Expedition CK06-06</strain>
    </source>
</reference>
<evidence type="ECO:0000313" key="1">
    <source>
        <dbReference type="EMBL" id="GAF95431.1"/>
    </source>
</evidence>
<organism evidence="1">
    <name type="scientific">marine sediment metagenome</name>
    <dbReference type="NCBI Taxonomy" id="412755"/>
    <lineage>
        <taxon>unclassified sequences</taxon>
        <taxon>metagenomes</taxon>
        <taxon>ecological metagenomes</taxon>
    </lineage>
</organism>
<dbReference type="AlphaFoldDB" id="X0U7W6"/>
<protein>
    <submittedName>
        <fullName evidence="1">Uncharacterized protein</fullName>
    </submittedName>
</protein>
<proteinExistence type="predicted"/>
<comment type="caution">
    <text evidence="1">The sequence shown here is derived from an EMBL/GenBank/DDBJ whole genome shotgun (WGS) entry which is preliminary data.</text>
</comment>
<feature type="non-terminal residue" evidence="1">
    <location>
        <position position="42"/>
    </location>
</feature>
<feature type="non-terminal residue" evidence="1">
    <location>
        <position position="1"/>
    </location>
</feature>
<sequence>TAPSRETLVGGIAKETEGKILSMSGELTGFQRRWATREGIEV</sequence>
<name>X0U7W6_9ZZZZ</name>